<dbReference type="Gene3D" id="3.80.10.10">
    <property type="entry name" value="Ribonuclease Inhibitor"/>
    <property type="match status" value="2"/>
</dbReference>
<organism evidence="3 4">
    <name type="scientific">Bombilactobacillus thymidiniphilus</name>
    <dbReference type="NCBI Taxonomy" id="2923363"/>
    <lineage>
        <taxon>Bacteria</taxon>
        <taxon>Bacillati</taxon>
        <taxon>Bacillota</taxon>
        <taxon>Bacilli</taxon>
        <taxon>Lactobacillales</taxon>
        <taxon>Lactobacillaceae</taxon>
        <taxon>Bombilactobacillus</taxon>
    </lineage>
</organism>
<feature type="compositionally biased region" description="Low complexity" evidence="1">
    <location>
        <begin position="106"/>
        <end position="128"/>
    </location>
</feature>
<sequence>MNKRQKGLTSVGTFLGLVCGFVLTQQVIYADTNSTASQTQNIQATVTSTSTGSLSRTADSDNDQTPVVSQSSFANDNNNTASSLSDTSADTVESNNSGSFNNAVQPVADTATTSDSSTPDVTTDPVSSEPVTSGVWGTSAWDLVQNDADYTLNFHAGNLGSGSISDNVLSNNADWITGLTTINFDSGVVANKDSSYLFHNLRDLAQLNLSNLDTSNVTNMNHMFSMDNYSHLVSLDLNNFDTSNVTDMSSMFAGAMSLTGLDLSNFDTSNVTNMSSMFSIGKNLKNLDLSSFDTSHVTNMAYMFNGDRCLTGLDLSGFDTSHVTNMAYMFSGDRSLISLNLSNFDTSDVTDMRAMFYGNSALTNLDISNFDTSHVLLMPNMFASDSNLTTLDLSSFDTSNTTNMIAMFSNDSSLTSLDLSNFNTSQLHSMDSMFQGDSSLTSLDLSSFDISKFTNIYYIFSGDYGLSHLVLGPKTYLNANVDMPDVPPVGTLIPETNKVVTSTNWVSTSGYQQGQKYSSQDLMNLIGRDQVTVYDWDSTEPITTEFHTVTRTINIHQPDGTLQVKTQYALVMRNKILNSDGTISYDSWTSAQWPGFTVPEFDDYQTSQTKVPTVTVDGNTADQTVDIYYTPICHNLVINYVDQDGSTVGYQKYSVSNGVTITPQYNIPAGYKLASVPPTSVQMDNVDQIINVSVSHIIDFSYEQHSITRIINLHQPNAQIQSIKQYVTLRRSVETDRVTGTRTYGQWSVGNWNEYDVPMLDGYMPSQLTVAAMPITIYTPDQLIDIYYTHN</sequence>
<protein>
    <submittedName>
        <fullName evidence="3">DUF285 domain-containing protein</fullName>
    </submittedName>
</protein>
<evidence type="ECO:0000313" key="4">
    <source>
        <dbReference type="Proteomes" id="UP000831947"/>
    </source>
</evidence>
<dbReference type="InterPro" id="IPR032675">
    <property type="entry name" value="LRR_dom_sf"/>
</dbReference>
<dbReference type="Proteomes" id="UP000831947">
    <property type="component" value="Chromosome"/>
</dbReference>
<feature type="domain" description="Mub B2-like" evidence="2">
    <location>
        <begin position="703"/>
        <end position="791"/>
    </location>
</feature>
<reference evidence="3 4" key="1">
    <citation type="journal article" date="2022" name="Int. J. Syst. Evol. Microbiol.">
        <title>Apilactobacillus apisilvae sp. nov., Nicolia spurrieriana gen. nov. sp. nov., Bombilactobacillus folatiphilus sp. nov. and Bombilactobacillus thymidiniphilus sp. nov., four new lactic acid bacterial isolates from stingless bees Tetragonula carbonaria and Austroplebeia australis.</title>
        <authorList>
            <person name="Oliphant S.A."/>
            <person name="Watson-Haigh N.S."/>
            <person name="Sumby K.M."/>
            <person name="Gardner J."/>
            <person name="Groom S."/>
            <person name="Jiranek V."/>
        </authorList>
    </citation>
    <scope>NUCLEOTIDE SEQUENCE [LARGE SCALE GENOMIC DNA]</scope>
    <source>
        <strain evidence="3 4">SG4_A1</strain>
    </source>
</reference>
<name>A0ABY4PBV2_9LACO</name>
<keyword evidence="4" id="KW-1185">Reference proteome</keyword>
<dbReference type="RefSeq" id="WP_249512383.1">
    <property type="nucleotide sequence ID" value="NZ_CP093365.1"/>
</dbReference>
<gene>
    <name evidence="3" type="ORF">MOO47_05050</name>
</gene>
<dbReference type="Pfam" id="PF17966">
    <property type="entry name" value="Muc_B2"/>
    <property type="match status" value="2"/>
</dbReference>
<evidence type="ECO:0000256" key="1">
    <source>
        <dbReference type="SAM" id="MobiDB-lite"/>
    </source>
</evidence>
<evidence type="ECO:0000259" key="2">
    <source>
        <dbReference type="Pfam" id="PF17966"/>
    </source>
</evidence>
<dbReference type="InterPro" id="IPR011889">
    <property type="entry name" value="Liste_lipo_26"/>
</dbReference>
<dbReference type="SUPFAM" id="SSF52058">
    <property type="entry name" value="L domain-like"/>
    <property type="match status" value="1"/>
</dbReference>
<dbReference type="Gene3D" id="2.60.40.4300">
    <property type="match status" value="2"/>
</dbReference>
<dbReference type="EMBL" id="CP093365">
    <property type="protein sequence ID" value="UQS83156.1"/>
    <property type="molecule type" value="Genomic_DNA"/>
</dbReference>
<dbReference type="Pfam" id="PF03382">
    <property type="entry name" value="DUF285"/>
    <property type="match status" value="2"/>
</dbReference>
<dbReference type="NCBIfam" id="TIGR02167">
    <property type="entry name" value="Liste_lipo_26"/>
    <property type="match status" value="10"/>
</dbReference>
<feature type="compositionally biased region" description="Low complexity" evidence="1">
    <location>
        <begin position="74"/>
        <end position="91"/>
    </location>
</feature>
<feature type="domain" description="Mub B2-like" evidence="2">
    <location>
        <begin position="544"/>
        <end position="631"/>
    </location>
</feature>
<evidence type="ECO:0000313" key="3">
    <source>
        <dbReference type="EMBL" id="UQS83156.1"/>
    </source>
</evidence>
<accession>A0ABY4PBV2</accession>
<dbReference type="InterPro" id="IPR041495">
    <property type="entry name" value="Mub_B2"/>
</dbReference>
<feature type="compositionally biased region" description="Polar residues" evidence="1">
    <location>
        <begin position="92"/>
        <end position="104"/>
    </location>
</feature>
<feature type="region of interest" description="Disordered" evidence="1">
    <location>
        <begin position="47"/>
        <end position="133"/>
    </location>
</feature>
<dbReference type="InterPro" id="IPR005046">
    <property type="entry name" value="DUF285"/>
</dbReference>
<proteinExistence type="predicted"/>
<feature type="compositionally biased region" description="Polar residues" evidence="1">
    <location>
        <begin position="47"/>
        <end position="73"/>
    </location>
</feature>